<dbReference type="InterPro" id="IPR011322">
    <property type="entry name" value="N-reg_PII-like_a/b"/>
</dbReference>
<dbReference type="Pfam" id="PF03091">
    <property type="entry name" value="CutA1"/>
    <property type="match status" value="1"/>
</dbReference>
<protein>
    <submittedName>
        <fullName evidence="2">Divalent-cation tolerance protein CutA</fullName>
    </submittedName>
</protein>
<comment type="similarity">
    <text evidence="1">Belongs to the CutA family.</text>
</comment>
<proteinExistence type="inferred from homology"/>
<sequence length="108" mass="12110">MTVNSILSLTTTVGSELDAQRLARELVQARLAACVQVDGGLVSHYRWDGASHADREWRLTIKSLPRLLAQLQAFLAQHHPYELPQLVWQQLDSSEGYAEWVRSNVIGA</sequence>
<dbReference type="Gene3D" id="3.30.70.120">
    <property type="match status" value="1"/>
</dbReference>
<dbReference type="RefSeq" id="WP_201685201.1">
    <property type="nucleotide sequence ID" value="NZ_JAEQNA010000007.1"/>
</dbReference>
<name>A0A937D6A1_9BURK</name>
<accession>A0A937D6A1</accession>
<dbReference type="SUPFAM" id="SSF54913">
    <property type="entry name" value="GlnB-like"/>
    <property type="match status" value="1"/>
</dbReference>
<dbReference type="EMBL" id="JAEQNA010000007">
    <property type="protein sequence ID" value="MBL0422122.1"/>
    <property type="molecule type" value="Genomic_DNA"/>
</dbReference>
<keyword evidence="3" id="KW-1185">Reference proteome</keyword>
<dbReference type="InterPro" id="IPR004323">
    <property type="entry name" value="Ion_tolerance_CutA"/>
</dbReference>
<evidence type="ECO:0000256" key="1">
    <source>
        <dbReference type="ARBA" id="ARBA00010169"/>
    </source>
</evidence>
<evidence type="ECO:0000313" key="2">
    <source>
        <dbReference type="EMBL" id="MBL0422122.1"/>
    </source>
</evidence>
<dbReference type="PANTHER" id="PTHR23419">
    <property type="entry name" value="DIVALENT CATION TOLERANCE CUTA-RELATED"/>
    <property type="match status" value="1"/>
</dbReference>
<dbReference type="PANTHER" id="PTHR23419:SF8">
    <property type="entry name" value="FI09726P"/>
    <property type="match status" value="1"/>
</dbReference>
<evidence type="ECO:0000313" key="3">
    <source>
        <dbReference type="Proteomes" id="UP000613011"/>
    </source>
</evidence>
<dbReference type="GO" id="GO:0005507">
    <property type="term" value="F:copper ion binding"/>
    <property type="evidence" value="ECO:0007669"/>
    <property type="project" value="TreeGrafter"/>
</dbReference>
<organism evidence="2 3">
    <name type="scientific">Ramlibacter aurantiacus</name>
    <dbReference type="NCBI Taxonomy" id="2801330"/>
    <lineage>
        <taxon>Bacteria</taxon>
        <taxon>Pseudomonadati</taxon>
        <taxon>Pseudomonadota</taxon>
        <taxon>Betaproteobacteria</taxon>
        <taxon>Burkholderiales</taxon>
        <taxon>Comamonadaceae</taxon>
        <taxon>Ramlibacter</taxon>
    </lineage>
</organism>
<gene>
    <name evidence="2" type="ORF">JI739_17370</name>
</gene>
<comment type="caution">
    <text evidence="2">The sequence shown here is derived from an EMBL/GenBank/DDBJ whole genome shotgun (WGS) entry which is preliminary data.</text>
</comment>
<dbReference type="AlphaFoldDB" id="A0A937D6A1"/>
<dbReference type="InterPro" id="IPR015867">
    <property type="entry name" value="N-reg_PII/ATP_PRibTrfase_C"/>
</dbReference>
<reference evidence="2" key="1">
    <citation type="submission" date="2021-01" db="EMBL/GenBank/DDBJ databases">
        <title>Ramlibacter sp. strain AW1 16S ribosomal RNA gene Genome sequencing and assembly.</title>
        <authorList>
            <person name="Kang M."/>
        </authorList>
    </citation>
    <scope>NUCLEOTIDE SEQUENCE</scope>
    <source>
        <strain evidence="2">AW1</strain>
    </source>
</reference>
<dbReference type="GO" id="GO:0010038">
    <property type="term" value="P:response to metal ion"/>
    <property type="evidence" value="ECO:0007669"/>
    <property type="project" value="InterPro"/>
</dbReference>
<dbReference type="Proteomes" id="UP000613011">
    <property type="component" value="Unassembled WGS sequence"/>
</dbReference>